<comment type="caution">
    <text evidence="1">The sequence shown here is derived from an EMBL/GenBank/DDBJ whole genome shotgun (WGS) entry which is preliminary data.</text>
</comment>
<dbReference type="PANTHER" id="PTHR43273:SF3">
    <property type="entry name" value="ANAEROBIC SULFATASE-MATURATING ENZYME HOMOLOG ASLB-RELATED"/>
    <property type="match status" value="1"/>
</dbReference>
<evidence type="ECO:0000313" key="2">
    <source>
        <dbReference type="Proteomes" id="UP001279012"/>
    </source>
</evidence>
<sequence length="162" mass="18846">MTGCRTECHSLAHNEPAVQEVKVYRHHCQQPQQLYRELRAQGVRAVRFIPQLRAEDANAWGNFLCAIFHIWAREDIGRITITLFEETLRIWCGEPLREQRQLAANSACFVCAWRRLCAGDDDPLCEGYRQFYVASAPCMRVMRDLRKQQRSPGELMPLLRAI</sequence>
<dbReference type="Proteomes" id="UP001279012">
    <property type="component" value="Unassembled WGS sequence"/>
</dbReference>
<dbReference type="InterPro" id="IPR023867">
    <property type="entry name" value="Sulphatase_maturase_rSAM"/>
</dbReference>
<dbReference type="EMBL" id="JAWZZT010000021">
    <property type="protein sequence ID" value="MDX7016902.1"/>
    <property type="molecule type" value="Genomic_DNA"/>
</dbReference>
<reference evidence="1" key="1">
    <citation type="submission" date="2023-11" db="EMBL/GenBank/DDBJ databases">
        <title>Detection of rare carbapenemases in Enterobacterales - comparison of two colorimetric and two CIM-based carbapenemase assays.</title>
        <authorList>
            <person name="Schaffarczyk L."/>
            <person name="Noster J."/>
            <person name="Stelzer Y."/>
            <person name="Sattler J."/>
            <person name="Gatermann S."/>
            <person name="Hamprecht A."/>
        </authorList>
    </citation>
    <scope>NUCLEOTIDE SEQUENCE</scope>
    <source>
        <strain evidence="1">CIM-Cont-037</strain>
    </source>
</reference>
<name>A0AAW9E5X0_KLEAE</name>
<evidence type="ECO:0000313" key="1">
    <source>
        <dbReference type="EMBL" id="MDX7016902.1"/>
    </source>
</evidence>
<dbReference type="RefSeq" id="WP_032706559.1">
    <property type="nucleotide sequence ID" value="NZ_AP022108.1"/>
</dbReference>
<accession>A0AAW9E5X0</accession>
<dbReference type="AlphaFoldDB" id="A0AAW9E5X0"/>
<gene>
    <name evidence="1" type="ORF">SJ059_20825</name>
</gene>
<proteinExistence type="predicted"/>
<dbReference type="GO" id="GO:0016491">
    <property type="term" value="F:oxidoreductase activity"/>
    <property type="evidence" value="ECO:0007669"/>
    <property type="project" value="InterPro"/>
</dbReference>
<dbReference type="PANTHER" id="PTHR43273">
    <property type="entry name" value="ANAEROBIC SULFATASE-MATURATING ENZYME HOMOLOG ASLB-RELATED"/>
    <property type="match status" value="1"/>
</dbReference>
<organism evidence="1 2">
    <name type="scientific">Klebsiella aerogenes</name>
    <name type="common">Enterobacter aerogenes</name>
    <dbReference type="NCBI Taxonomy" id="548"/>
    <lineage>
        <taxon>Bacteria</taxon>
        <taxon>Pseudomonadati</taxon>
        <taxon>Pseudomonadota</taxon>
        <taxon>Gammaproteobacteria</taxon>
        <taxon>Enterobacterales</taxon>
        <taxon>Enterobacteriaceae</taxon>
        <taxon>Klebsiella/Raoultella group</taxon>
        <taxon>Klebsiella</taxon>
    </lineage>
</organism>
<protein>
    <submittedName>
        <fullName evidence="1">Regulator</fullName>
    </submittedName>
</protein>